<name>A0ABV9B8X8_9ACTN</name>
<proteinExistence type="predicted"/>
<dbReference type="Gene3D" id="1.10.287.1060">
    <property type="entry name" value="ESAT-6-like"/>
    <property type="match status" value="1"/>
</dbReference>
<dbReference type="SUPFAM" id="SSF140453">
    <property type="entry name" value="EsxAB dimer-like"/>
    <property type="match status" value="1"/>
</dbReference>
<protein>
    <submittedName>
        <fullName evidence="1">WXG100 family type VII secretion target</fullName>
    </submittedName>
</protein>
<evidence type="ECO:0000313" key="1">
    <source>
        <dbReference type="EMBL" id="MFC4508185.1"/>
    </source>
</evidence>
<keyword evidence="2" id="KW-1185">Reference proteome</keyword>
<reference evidence="2" key="1">
    <citation type="journal article" date="2019" name="Int. J. Syst. Evol. Microbiol.">
        <title>The Global Catalogue of Microorganisms (GCM) 10K type strain sequencing project: providing services to taxonomists for standard genome sequencing and annotation.</title>
        <authorList>
            <consortium name="The Broad Institute Genomics Platform"/>
            <consortium name="The Broad Institute Genome Sequencing Center for Infectious Disease"/>
            <person name="Wu L."/>
            <person name="Ma J."/>
        </authorList>
    </citation>
    <scope>NUCLEOTIDE SEQUENCE [LARGE SCALE GENOMIC DNA]</scope>
    <source>
        <strain evidence="2">CGMCC 4.7177</strain>
    </source>
</reference>
<dbReference type="InterPro" id="IPR010310">
    <property type="entry name" value="T7SS_ESAT-6-like"/>
</dbReference>
<evidence type="ECO:0000313" key="2">
    <source>
        <dbReference type="Proteomes" id="UP001595839"/>
    </source>
</evidence>
<sequence length="107" mass="11345">MSTPAPRTTTTDHGFDVANSSIDTAITGCTSVATVVGQAQSILTAGWTGEASAVFDKAVSQWMERHTRLTNSMKEMQQVLVQNRHGMTTVESGAVQTSAALGQQVNF</sequence>
<dbReference type="Proteomes" id="UP001595839">
    <property type="component" value="Unassembled WGS sequence"/>
</dbReference>
<dbReference type="Pfam" id="PF06013">
    <property type="entry name" value="WXG100"/>
    <property type="match status" value="1"/>
</dbReference>
<accession>A0ABV9B8X8</accession>
<dbReference type="RefSeq" id="WP_381185483.1">
    <property type="nucleotide sequence ID" value="NZ_JBHSFK010000071.1"/>
</dbReference>
<gene>
    <name evidence="1" type="ORF">ACFPIH_53870</name>
</gene>
<dbReference type="InterPro" id="IPR036689">
    <property type="entry name" value="ESAT-6-like_sf"/>
</dbReference>
<comment type="caution">
    <text evidence="1">The sequence shown here is derived from an EMBL/GenBank/DDBJ whole genome shotgun (WGS) entry which is preliminary data.</text>
</comment>
<organism evidence="1 2">
    <name type="scientific">Streptomyces vulcanius</name>
    <dbReference type="NCBI Taxonomy" id="1441876"/>
    <lineage>
        <taxon>Bacteria</taxon>
        <taxon>Bacillati</taxon>
        <taxon>Actinomycetota</taxon>
        <taxon>Actinomycetes</taxon>
        <taxon>Kitasatosporales</taxon>
        <taxon>Streptomycetaceae</taxon>
        <taxon>Streptomyces</taxon>
    </lineage>
</organism>
<dbReference type="EMBL" id="JBHSFK010000071">
    <property type="protein sequence ID" value="MFC4508185.1"/>
    <property type="molecule type" value="Genomic_DNA"/>
</dbReference>